<accession>A0A915IUI1</accession>
<dbReference type="WBParaSite" id="nRc.2.0.1.t17491-RA">
    <property type="protein sequence ID" value="nRc.2.0.1.t17491-RA"/>
    <property type="gene ID" value="nRc.2.0.1.g17491"/>
</dbReference>
<dbReference type="Proteomes" id="UP000887565">
    <property type="component" value="Unplaced"/>
</dbReference>
<proteinExistence type="predicted"/>
<sequence length="122" mass="13609">MMVLTQKVTALAFSVHDGSINNGDDRLTATQKRELINFMGVLCGPLCFYTDFIAFIDGVYAARDSEYKVGRGSGTVLRPSPKHEQANGSKIKIVRFRLSLNTSYPPSISVRFDVLIFERSLM</sequence>
<dbReference type="AlphaFoldDB" id="A0A915IUI1"/>
<name>A0A915IUI1_ROMCU</name>
<reference evidence="2" key="1">
    <citation type="submission" date="2022-11" db="UniProtKB">
        <authorList>
            <consortium name="WormBaseParasite"/>
        </authorList>
    </citation>
    <scope>IDENTIFICATION</scope>
</reference>
<organism evidence="1 2">
    <name type="scientific">Romanomermis culicivorax</name>
    <name type="common">Nematode worm</name>
    <dbReference type="NCBI Taxonomy" id="13658"/>
    <lineage>
        <taxon>Eukaryota</taxon>
        <taxon>Metazoa</taxon>
        <taxon>Ecdysozoa</taxon>
        <taxon>Nematoda</taxon>
        <taxon>Enoplea</taxon>
        <taxon>Dorylaimia</taxon>
        <taxon>Mermithida</taxon>
        <taxon>Mermithoidea</taxon>
        <taxon>Mermithidae</taxon>
        <taxon>Romanomermis</taxon>
    </lineage>
</organism>
<evidence type="ECO:0000313" key="1">
    <source>
        <dbReference type="Proteomes" id="UP000887565"/>
    </source>
</evidence>
<keyword evidence="1" id="KW-1185">Reference proteome</keyword>
<protein>
    <submittedName>
        <fullName evidence="2">Uncharacterized protein</fullName>
    </submittedName>
</protein>
<evidence type="ECO:0000313" key="2">
    <source>
        <dbReference type="WBParaSite" id="nRc.2.0.1.t17491-RA"/>
    </source>
</evidence>